<dbReference type="Gene3D" id="3.40.50.1820">
    <property type="entry name" value="alpha/beta hydrolase"/>
    <property type="match status" value="1"/>
</dbReference>
<accession>A0A395NDC4</accession>
<dbReference type="Pfam" id="PF08538">
    <property type="entry name" value="DUF1749"/>
    <property type="match status" value="1"/>
</dbReference>
<comment type="caution">
    <text evidence="1">The sequence shown here is derived from an EMBL/GenBank/DDBJ whole genome shotgun (WGS) entry which is preliminary data.</text>
</comment>
<dbReference type="PANTHER" id="PTHR31591:SF7">
    <property type="entry name" value="DUF1749-DOMAIN-CONTAINING PROTEIN"/>
    <property type="match status" value="1"/>
</dbReference>
<reference evidence="1 2" key="1">
    <citation type="journal article" date="2018" name="PLoS Pathog.">
        <title>Evolution of structural diversity of trichothecenes, a family of toxins produced by plant pathogenic and entomopathogenic fungi.</title>
        <authorList>
            <person name="Proctor R.H."/>
            <person name="McCormick S.P."/>
            <person name="Kim H.S."/>
            <person name="Cardoza R.E."/>
            <person name="Stanley A.M."/>
            <person name="Lindo L."/>
            <person name="Kelly A."/>
            <person name="Brown D.W."/>
            <person name="Lee T."/>
            <person name="Vaughan M.M."/>
            <person name="Alexander N.J."/>
            <person name="Busman M."/>
            <person name="Gutierrez S."/>
        </authorList>
    </citation>
    <scope>NUCLEOTIDE SEQUENCE [LARGE SCALE GENOMIC DNA]</scope>
    <source>
        <strain evidence="1 2">IBT 40837</strain>
    </source>
</reference>
<keyword evidence="2" id="KW-1185">Reference proteome</keyword>
<dbReference type="Proteomes" id="UP000266272">
    <property type="component" value="Unassembled WGS sequence"/>
</dbReference>
<dbReference type="InterPro" id="IPR029058">
    <property type="entry name" value="AB_hydrolase_fold"/>
</dbReference>
<sequence>MGNTASKNAVIFIGGLKDGPHSTPYIRTVARQLEKAPELNYSMFEIRMRSSFDGFGTASLADDVHDISALVKYLRSIGREKIVLFGHSTGCQDCMEYTNYAKYSNSPVDGFILQAPVSDRESLDVYFPDYQPKIDYADRMIAEGKGDDCLPNDQSFAMLGAPVSANRFHDLFAKGYVDRPPDLPSMQSKLMNLARGADDYFSSDLDDQTVKKFWGRFSKPVLVLHSEKDEFVPPTIDQAALNKKFQEASSFVSPLSGLIPGTGHTVLQEEAREWLAAKVIEFLHTLT</sequence>
<evidence type="ECO:0000313" key="2">
    <source>
        <dbReference type="Proteomes" id="UP000266272"/>
    </source>
</evidence>
<evidence type="ECO:0008006" key="3">
    <source>
        <dbReference type="Google" id="ProtNLM"/>
    </source>
</evidence>
<evidence type="ECO:0000313" key="1">
    <source>
        <dbReference type="EMBL" id="RFU74095.1"/>
    </source>
</evidence>
<proteinExistence type="predicted"/>
<protein>
    <recommendedName>
        <fullName evidence="3">Esterase lipase</fullName>
    </recommendedName>
</protein>
<name>A0A395NDC4_TRIAR</name>
<dbReference type="AlphaFoldDB" id="A0A395NDC4"/>
<dbReference type="EMBL" id="PXOA01000571">
    <property type="protein sequence ID" value="RFU74095.1"/>
    <property type="molecule type" value="Genomic_DNA"/>
</dbReference>
<organism evidence="1 2">
    <name type="scientific">Trichoderma arundinaceum</name>
    <dbReference type="NCBI Taxonomy" id="490622"/>
    <lineage>
        <taxon>Eukaryota</taxon>
        <taxon>Fungi</taxon>
        <taxon>Dikarya</taxon>
        <taxon>Ascomycota</taxon>
        <taxon>Pezizomycotina</taxon>
        <taxon>Sordariomycetes</taxon>
        <taxon>Hypocreomycetidae</taxon>
        <taxon>Hypocreales</taxon>
        <taxon>Hypocreaceae</taxon>
        <taxon>Trichoderma</taxon>
    </lineage>
</organism>
<dbReference type="OrthoDB" id="10034502at2759"/>
<dbReference type="SUPFAM" id="SSF53474">
    <property type="entry name" value="alpha/beta-Hydrolases"/>
    <property type="match status" value="1"/>
</dbReference>
<gene>
    <name evidence="1" type="ORF">TARUN_8164</name>
</gene>
<dbReference type="PANTHER" id="PTHR31591">
    <property type="entry name" value="UPF0613 PROTEIN PB24D3.06C"/>
    <property type="match status" value="1"/>
</dbReference>
<dbReference type="InterPro" id="IPR013744">
    <property type="entry name" value="SidJ"/>
</dbReference>